<dbReference type="Proteomes" id="UP001232445">
    <property type="component" value="Unassembled WGS sequence"/>
</dbReference>
<feature type="transmembrane region" description="Helical" evidence="5">
    <location>
        <begin position="220"/>
        <end position="237"/>
    </location>
</feature>
<keyword evidence="3 5" id="KW-1133">Transmembrane helix</keyword>
<gene>
    <name evidence="7" type="ORF">J2S00_002263</name>
</gene>
<dbReference type="InterPro" id="IPR002541">
    <property type="entry name" value="Cyt_c_assembly"/>
</dbReference>
<evidence type="ECO:0000259" key="6">
    <source>
        <dbReference type="Pfam" id="PF01578"/>
    </source>
</evidence>
<dbReference type="PANTHER" id="PTHR30071">
    <property type="entry name" value="HEME EXPORTER PROTEIN C"/>
    <property type="match status" value="1"/>
</dbReference>
<feature type="transmembrane region" description="Helical" evidence="5">
    <location>
        <begin position="47"/>
        <end position="64"/>
    </location>
</feature>
<evidence type="ECO:0000256" key="3">
    <source>
        <dbReference type="ARBA" id="ARBA00022989"/>
    </source>
</evidence>
<evidence type="ECO:0000313" key="7">
    <source>
        <dbReference type="EMBL" id="MDQ0339475.1"/>
    </source>
</evidence>
<keyword evidence="2 5" id="KW-0812">Transmembrane</keyword>
<evidence type="ECO:0000256" key="4">
    <source>
        <dbReference type="ARBA" id="ARBA00023136"/>
    </source>
</evidence>
<evidence type="ECO:0000313" key="8">
    <source>
        <dbReference type="Proteomes" id="UP001232445"/>
    </source>
</evidence>
<accession>A0ABU0CSS7</accession>
<keyword evidence="4 5" id="KW-0472">Membrane</keyword>
<feature type="transmembrane region" description="Helical" evidence="5">
    <location>
        <begin position="156"/>
        <end position="180"/>
    </location>
</feature>
<dbReference type="EMBL" id="JAUSUQ010000008">
    <property type="protein sequence ID" value="MDQ0339475.1"/>
    <property type="molecule type" value="Genomic_DNA"/>
</dbReference>
<feature type="transmembrane region" description="Helical" evidence="5">
    <location>
        <begin position="71"/>
        <end position="89"/>
    </location>
</feature>
<evidence type="ECO:0000256" key="2">
    <source>
        <dbReference type="ARBA" id="ARBA00022692"/>
    </source>
</evidence>
<feature type="domain" description="Cytochrome c assembly protein" evidence="6">
    <location>
        <begin position="45"/>
        <end position="239"/>
    </location>
</feature>
<dbReference type="InterPro" id="IPR045062">
    <property type="entry name" value="Cyt_c_biogenesis_CcsA/CcmC"/>
</dbReference>
<dbReference type="Pfam" id="PF01578">
    <property type="entry name" value="Cytochrom_C_asm"/>
    <property type="match status" value="1"/>
</dbReference>
<protein>
    <submittedName>
        <fullName evidence="7">HemX protein</fullName>
    </submittedName>
</protein>
<reference evidence="7 8" key="1">
    <citation type="submission" date="2023-07" db="EMBL/GenBank/DDBJ databases">
        <title>Genomic Encyclopedia of Type Strains, Phase IV (KMG-IV): sequencing the most valuable type-strain genomes for metagenomic binning, comparative biology and taxonomic classification.</title>
        <authorList>
            <person name="Goeker M."/>
        </authorList>
    </citation>
    <scope>NUCLEOTIDE SEQUENCE [LARGE SCALE GENOMIC DNA]</scope>
    <source>
        <strain evidence="7 8">DSM 17740</strain>
    </source>
</reference>
<dbReference type="RefSeq" id="WP_307339507.1">
    <property type="nucleotide sequence ID" value="NZ_JAUSUQ010000008.1"/>
</dbReference>
<feature type="transmembrane region" description="Helical" evidence="5">
    <location>
        <begin position="109"/>
        <end position="135"/>
    </location>
</feature>
<name>A0ABU0CSS7_9BACI</name>
<feature type="transmembrane region" description="Helical" evidence="5">
    <location>
        <begin position="186"/>
        <end position="208"/>
    </location>
</feature>
<evidence type="ECO:0000256" key="5">
    <source>
        <dbReference type="SAM" id="Phobius"/>
    </source>
</evidence>
<evidence type="ECO:0000256" key="1">
    <source>
        <dbReference type="ARBA" id="ARBA00004141"/>
    </source>
</evidence>
<organism evidence="7 8">
    <name type="scientific">Caldalkalibacillus uzonensis</name>
    <dbReference type="NCBI Taxonomy" id="353224"/>
    <lineage>
        <taxon>Bacteria</taxon>
        <taxon>Bacillati</taxon>
        <taxon>Bacillota</taxon>
        <taxon>Bacilli</taxon>
        <taxon>Bacillales</taxon>
        <taxon>Bacillaceae</taxon>
        <taxon>Caldalkalibacillus</taxon>
    </lineage>
</organism>
<comment type="subcellular location">
    <subcellularLocation>
        <location evidence="1">Membrane</location>
        <topology evidence="1">Multi-pass membrane protein</topology>
    </subcellularLocation>
</comment>
<keyword evidence="8" id="KW-1185">Reference proteome</keyword>
<sequence>MLQSNRKANRLAFWLLSIVWGLQTFYFTTKAIEQQTLLFLSQSDTLFFYAWLIITFSLLTNWFLKMDLILFSSNIFGFVVMSLSLFLVGREFSPELASQLHSEWVFIHIALAFLSYAAFTISFIASALYLVQHALLKRKKIRQFYRWPSLMQLDQAALWVNMVGVPLLLMSLVLGVIWAYHTLERAVWLDAKVLFSVLVIGLYSTYLYQRLARGWAGKQLAELNVICFLVLLANYLISTQFTQFHI</sequence>
<comment type="caution">
    <text evidence="7">The sequence shown here is derived from an EMBL/GenBank/DDBJ whole genome shotgun (WGS) entry which is preliminary data.</text>
</comment>
<dbReference type="PANTHER" id="PTHR30071:SF15">
    <property type="entry name" value="PROTEIN HEMX"/>
    <property type="match status" value="1"/>
</dbReference>
<proteinExistence type="predicted"/>